<comment type="caution">
    <text evidence="1">The sequence shown here is derived from an EMBL/GenBank/DDBJ whole genome shotgun (WGS) entry which is preliminary data.</text>
</comment>
<dbReference type="AlphaFoldDB" id="A0A133ZPA3"/>
<sequence length="48" mass="5837">MDNEKKIDGKLKELIMEWKFLGLSMEKLCEVILEKIKEENYEAYDRKN</sequence>
<evidence type="ECO:0000313" key="2">
    <source>
        <dbReference type="Proteomes" id="UP000070355"/>
    </source>
</evidence>
<gene>
    <name evidence="1" type="ORF">HMPREF3186_01806</name>
</gene>
<evidence type="ECO:0000313" key="1">
    <source>
        <dbReference type="EMBL" id="KXB57266.1"/>
    </source>
</evidence>
<organism evidence="1 2">
    <name type="scientific">Gemella haemolysans</name>
    <dbReference type="NCBI Taxonomy" id="1379"/>
    <lineage>
        <taxon>Bacteria</taxon>
        <taxon>Bacillati</taxon>
        <taxon>Bacillota</taxon>
        <taxon>Bacilli</taxon>
        <taxon>Bacillales</taxon>
        <taxon>Gemellaceae</taxon>
        <taxon>Gemella</taxon>
    </lineage>
</organism>
<protein>
    <submittedName>
        <fullName evidence="1">Uncharacterized protein</fullName>
    </submittedName>
</protein>
<reference evidence="2" key="1">
    <citation type="submission" date="2016-01" db="EMBL/GenBank/DDBJ databases">
        <authorList>
            <person name="Mitreva M."/>
            <person name="Pepin K.H."/>
            <person name="Mihindukulasuriya K.A."/>
            <person name="Fulton R."/>
            <person name="Fronick C."/>
            <person name="O'Laughlin M."/>
            <person name="Miner T."/>
            <person name="Herter B."/>
            <person name="Rosa B.A."/>
            <person name="Cordes M."/>
            <person name="Tomlinson C."/>
            <person name="Wollam A."/>
            <person name="Palsikar V.B."/>
            <person name="Mardis E.R."/>
            <person name="Wilson R.K."/>
        </authorList>
    </citation>
    <scope>NUCLEOTIDE SEQUENCE [LARGE SCALE GENOMIC DNA]</scope>
    <source>
        <strain evidence="2">DNF01167</strain>
    </source>
</reference>
<proteinExistence type="predicted"/>
<dbReference type="RefSeq" id="WP_197415042.1">
    <property type="nucleotide sequence ID" value="NZ_JAGZGJ010000053.1"/>
</dbReference>
<dbReference type="Proteomes" id="UP000070355">
    <property type="component" value="Unassembled WGS sequence"/>
</dbReference>
<dbReference type="EMBL" id="LSDC01000134">
    <property type="protein sequence ID" value="KXB57266.1"/>
    <property type="molecule type" value="Genomic_DNA"/>
</dbReference>
<accession>A0A133ZPA3</accession>
<name>A0A133ZPA3_9BACL</name>
<dbReference type="PATRIC" id="fig|1379.3.peg.1799"/>